<evidence type="ECO:0000313" key="5">
    <source>
        <dbReference type="Proteomes" id="UP001168821"/>
    </source>
</evidence>
<dbReference type="Pfam" id="PF00106">
    <property type="entry name" value="adh_short"/>
    <property type="match status" value="1"/>
</dbReference>
<dbReference type="Gene3D" id="3.40.50.720">
    <property type="entry name" value="NAD(P)-binding Rossmann-like Domain"/>
    <property type="match status" value="1"/>
</dbReference>
<comment type="caution">
    <text evidence="4">The sequence shown here is derived from an EMBL/GenBank/DDBJ whole genome shotgun (WGS) entry which is preliminary data.</text>
</comment>
<proteinExistence type="inferred from homology"/>
<dbReference type="AlphaFoldDB" id="A0AA38MHB0"/>
<evidence type="ECO:0000256" key="2">
    <source>
        <dbReference type="RuleBase" id="RU000363"/>
    </source>
</evidence>
<comment type="similarity">
    <text evidence="2">Belongs to the short-chain dehydrogenases/reductases (SDR) family.</text>
</comment>
<dbReference type="PANTHER" id="PTHR43157:SF31">
    <property type="entry name" value="PHOSPHATIDYLINOSITOL-GLYCAN BIOSYNTHESIS CLASS F PROTEIN"/>
    <property type="match status" value="1"/>
</dbReference>
<keyword evidence="3" id="KW-0472">Membrane</keyword>
<organism evidence="4 5">
    <name type="scientific">Zophobas morio</name>
    <dbReference type="NCBI Taxonomy" id="2755281"/>
    <lineage>
        <taxon>Eukaryota</taxon>
        <taxon>Metazoa</taxon>
        <taxon>Ecdysozoa</taxon>
        <taxon>Arthropoda</taxon>
        <taxon>Hexapoda</taxon>
        <taxon>Insecta</taxon>
        <taxon>Pterygota</taxon>
        <taxon>Neoptera</taxon>
        <taxon>Endopterygota</taxon>
        <taxon>Coleoptera</taxon>
        <taxon>Polyphaga</taxon>
        <taxon>Cucujiformia</taxon>
        <taxon>Tenebrionidae</taxon>
        <taxon>Zophobas</taxon>
    </lineage>
</organism>
<keyword evidence="3" id="KW-1133">Transmembrane helix</keyword>
<dbReference type="EMBL" id="JALNTZ010000004">
    <property type="protein sequence ID" value="KAJ3656511.1"/>
    <property type="molecule type" value="Genomic_DNA"/>
</dbReference>
<evidence type="ECO:0000256" key="1">
    <source>
        <dbReference type="ARBA" id="ARBA00023002"/>
    </source>
</evidence>
<evidence type="ECO:0000313" key="4">
    <source>
        <dbReference type="EMBL" id="KAJ3656511.1"/>
    </source>
</evidence>
<keyword evidence="3" id="KW-0812">Transmembrane</keyword>
<dbReference type="InterPro" id="IPR002347">
    <property type="entry name" value="SDR_fam"/>
</dbReference>
<keyword evidence="5" id="KW-1185">Reference proteome</keyword>
<dbReference type="InterPro" id="IPR036291">
    <property type="entry name" value="NAD(P)-bd_dom_sf"/>
</dbReference>
<dbReference type="PRINTS" id="PR00080">
    <property type="entry name" value="SDRFAMILY"/>
</dbReference>
<gene>
    <name evidence="4" type="ORF">Zmor_015584</name>
</gene>
<dbReference type="GO" id="GO:0016491">
    <property type="term" value="F:oxidoreductase activity"/>
    <property type="evidence" value="ECO:0007669"/>
    <property type="project" value="UniProtKB-KW"/>
</dbReference>
<keyword evidence="1" id="KW-0560">Oxidoreductase</keyword>
<sequence>MSLVIIFLTIIVTLIVIFKLRLKFSFGWCQSQKCLSGKTVIVTGASTGIGFETALNFAKRGAKVILACRNYDRAAKARRLIIEKTDNTNIYVKLIDLGSFESVKGFTRDINQNEDRLDILVNNAAVAQTDQRKSKDGYYLGMQVNYFSLFLLTNLLLELMQKTGSARIVNVSSAVAKLAFRVDFSDICKNFEDLNMYCRTKLYIILFTKELARRLKNTTVTTYSVHPGAVKIDGCKTTTMWWIFDSIRNWFSKTAEEGAQTSIFCSLEKNIEMYSGRHFEDCRVVGDYNTVGVSGLQETLWDMTEKLVGIKQEEQIYRNENCGDSFLLHFYKNIRM</sequence>
<feature type="transmembrane region" description="Helical" evidence="3">
    <location>
        <begin position="138"/>
        <end position="157"/>
    </location>
</feature>
<evidence type="ECO:0000256" key="3">
    <source>
        <dbReference type="SAM" id="Phobius"/>
    </source>
</evidence>
<protein>
    <recommendedName>
        <fullName evidence="6">Retinol dehydrogenase 11</fullName>
    </recommendedName>
</protein>
<dbReference type="PANTHER" id="PTHR43157">
    <property type="entry name" value="PHOSPHATIDYLINOSITOL-GLYCAN BIOSYNTHESIS CLASS F PROTEIN-RELATED"/>
    <property type="match status" value="1"/>
</dbReference>
<name>A0AA38MHB0_9CUCU</name>
<dbReference type="Proteomes" id="UP001168821">
    <property type="component" value="Unassembled WGS sequence"/>
</dbReference>
<evidence type="ECO:0008006" key="6">
    <source>
        <dbReference type="Google" id="ProtNLM"/>
    </source>
</evidence>
<reference evidence="4" key="1">
    <citation type="journal article" date="2023" name="G3 (Bethesda)">
        <title>Whole genome assemblies of Zophobas morio and Tenebrio molitor.</title>
        <authorList>
            <person name="Kaur S."/>
            <person name="Stinson S.A."/>
            <person name="diCenzo G.C."/>
        </authorList>
    </citation>
    <scope>NUCLEOTIDE SEQUENCE</scope>
    <source>
        <strain evidence="4">QUZm001</strain>
    </source>
</reference>
<accession>A0AA38MHB0</accession>
<dbReference type="PRINTS" id="PR00081">
    <property type="entry name" value="GDHRDH"/>
</dbReference>
<feature type="transmembrane region" description="Helical" evidence="3">
    <location>
        <begin position="6"/>
        <end position="22"/>
    </location>
</feature>
<dbReference type="SUPFAM" id="SSF51735">
    <property type="entry name" value="NAD(P)-binding Rossmann-fold domains"/>
    <property type="match status" value="1"/>
</dbReference>